<evidence type="ECO:0000313" key="2">
    <source>
        <dbReference type="EMBL" id="CAE1169969.1"/>
    </source>
</evidence>
<accession>A0A812B4R5</accession>
<keyword evidence="1" id="KW-0812">Transmembrane</keyword>
<feature type="transmembrane region" description="Helical" evidence="1">
    <location>
        <begin position="187"/>
        <end position="210"/>
    </location>
</feature>
<dbReference type="EMBL" id="CAHIKZ030000355">
    <property type="protein sequence ID" value="CAE1169969.1"/>
    <property type="molecule type" value="Genomic_DNA"/>
</dbReference>
<feature type="transmembrane region" description="Helical" evidence="1">
    <location>
        <begin position="343"/>
        <end position="368"/>
    </location>
</feature>
<reference evidence="2" key="1">
    <citation type="submission" date="2021-01" db="EMBL/GenBank/DDBJ databases">
        <authorList>
            <person name="Li R."/>
            <person name="Bekaert M."/>
        </authorList>
    </citation>
    <scope>NUCLEOTIDE SEQUENCE</scope>
    <source>
        <strain evidence="2">Farmed</strain>
    </source>
</reference>
<sequence length="371" mass="44280">MHVIDSCSFHFLAYLSRIFLSFQLRTFLSLFLSVLDLFLRHPCASNSLCSVHALRSAFLDILVSRFCLSSKRSISMIRFSFVHSCIPVFSLLLPAFQFYLPLEILSALIQTLPFLPFLRSRFSTRHINFIFFSSYHCFFFTSFSFSPFFLSFFLYPSFLFVLFFSFFNSSNCSLSFSYLHCCSIIDILTFIFQFMSSFQCLVFFLSLSFLLMPIQLSSREFLFFLFFFGSNPSDYLFTFLNLFHSSFNFSFIFVLCSPLLTPLIIYFFPRFNSPLSSLLFNLFSFSSLSLFFLFIFSFFLFFSFFTISSLSHFFFFIFYFFFIFNSFYFFNFSFFSTSSLSNYFIFIFSCLHSFHFFMLFIFFFVPFLDFH</sequence>
<dbReference type="AlphaFoldDB" id="A0A812B4R5"/>
<protein>
    <submittedName>
        <fullName evidence="2">Uncharacterized protein</fullName>
    </submittedName>
</protein>
<name>A0A812B4R5_ACAPH</name>
<keyword evidence="1" id="KW-1133">Transmembrane helix</keyword>
<feature type="transmembrane region" description="Helical" evidence="1">
    <location>
        <begin position="313"/>
        <end position="331"/>
    </location>
</feature>
<keyword evidence="3" id="KW-1185">Reference proteome</keyword>
<feature type="transmembrane region" description="Helical" evidence="1">
    <location>
        <begin position="138"/>
        <end position="167"/>
    </location>
</feature>
<feature type="transmembrane region" description="Helical" evidence="1">
    <location>
        <begin position="18"/>
        <end position="39"/>
    </location>
</feature>
<comment type="caution">
    <text evidence="2">The sequence shown here is derived from an EMBL/GenBank/DDBJ whole genome shotgun (WGS) entry which is preliminary data.</text>
</comment>
<feature type="transmembrane region" description="Helical" evidence="1">
    <location>
        <begin position="280"/>
        <end position="307"/>
    </location>
</feature>
<evidence type="ECO:0000313" key="3">
    <source>
        <dbReference type="Proteomes" id="UP000597762"/>
    </source>
</evidence>
<feature type="transmembrane region" description="Helical" evidence="1">
    <location>
        <begin position="249"/>
        <end position="268"/>
    </location>
</feature>
<evidence type="ECO:0000256" key="1">
    <source>
        <dbReference type="SAM" id="Phobius"/>
    </source>
</evidence>
<feature type="transmembrane region" description="Helical" evidence="1">
    <location>
        <begin position="99"/>
        <end position="118"/>
    </location>
</feature>
<dbReference type="Proteomes" id="UP000597762">
    <property type="component" value="Unassembled WGS sequence"/>
</dbReference>
<organism evidence="2 3">
    <name type="scientific">Acanthosepion pharaonis</name>
    <name type="common">Pharaoh cuttlefish</name>
    <name type="synonym">Sepia pharaonis</name>
    <dbReference type="NCBI Taxonomy" id="158019"/>
    <lineage>
        <taxon>Eukaryota</taxon>
        <taxon>Metazoa</taxon>
        <taxon>Spiralia</taxon>
        <taxon>Lophotrochozoa</taxon>
        <taxon>Mollusca</taxon>
        <taxon>Cephalopoda</taxon>
        <taxon>Coleoidea</taxon>
        <taxon>Decapodiformes</taxon>
        <taxon>Sepiida</taxon>
        <taxon>Sepiina</taxon>
        <taxon>Sepiidae</taxon>
        <taxon>Acanthosepion</taxon>
    </lineage>
</organism>
<keyword evidence="1" id="KW-0472">Membrane</keyword>
<gene>
    <name evidence="2" type="ORF">SPHA_10843</name>
</gene>
<feature type="transmembrane region" description="Helical" evidence="1">
    <location>
        <begin position="222"/>
        <end position="243"/>
    </location>
</feature>
<proteinExistence type="predicted"/>